<dbReference type="RefSeq" id="XP_001452925.1">
    <property type="nucleotide sequence ID" value="XM_001452888.1"/>
</dbReference>
<name>A0DR61_PARTE</name>
<dbReference type="EMBL" id="CT868541">
    <property type="protein sequence ID" value="CAK85528.1"/>
    <property type="molecule type" value="Genomic_DNA"/>
</dbReference>
<keyword evidence="3" id="KW-1185">Reference proteome</keyword>
<keyword evidence="1" id="KW-0812">Transmembrane</keyword>
<dbReference type="HOGENOM" id="CLU_1819588_0_0_1"/>
<dbReference type="InParanoid" id="A0DR61"/>
<evidence type="ECO:0000256" key="1">
    <source>
        <dbReference type="SAM" id="Phobius"/>
    </source>
</evidence>
<evidence type="ECO:0000313" key="3">
    <source>
        <dbReference type="Proteomes" id="UP000000600"/>
    </source>
</evidence>
<sequence>MEQPKKIQDKVVIKNVPPAVLNKTSWLLQSIFMILKSPNTSKTFSKSQQFKHKCPRAFKLNSDFLLSFQALALQLHDLIMNYQKKNSQFLRTRLIHYPYHFIAKKLFNNPKNRYRIILSLQLDNLVNLYVSLIVLTFLQAYN</sequence>
<keyword evidence="1" id="KW-1133">Transmembrane helix</keyword>
<reference evidence="2 3" key="1">
    <citation type="journal article" date="2006" name="Nature">
        <title>Global trends of whole-genome duplications revealed by the ciliate Paramecium tetraurelia.</title>
        <authorList>
            <consortium name="Genoscope"/>
            <person name="Aury J.-M."/>
            <person name="Jaillon O."/>
            <person name="Duret L."/>
            <person name="Noel B."/>
            <person name="Jubin C."/>
            <person name="Porcel B.M."/>
            <person name="Segurens B."/>
            <person name="Daubin V."/>
            <person name="Anthouard V."/>
            <person name="Aiach N."/>
            <person name="Arnaiz O."/>
            <person name="Billaut A."/>
            <person name="Beisson J."/>
            <person name="Blanc I."/>
            <person name="Bouhouche K."/>
            <person name="Camara F."/>
            <person name="Duharcourt S."/>
            <person name="Guigo R."/>
            <person name="Gogendeau D."/>
            <person name="Katinka M."/>
            <person name="Keller A.-M."/>
            <person name="Kissmehl R."/>
            <person name="Klotz C."/>
            <person name="Koll F."/>
            <person name="Le Moue A."/>
            <person name="Lepere C."/>
            <person name="Malinsky S."/>
            <person name="Nowacki M."/>
            <person name="Nowak J.K."/>
            <person name="Plattner H."/>
            <person name="Poulain J."/>
            <person name="Ruiz F."/>
            <person name="Serrano V."/>
            <person name="Zagulski M."/>
            <person name="Dessen P."/>
            <person name="Betermier M."/>
            <person name="Weissenbach J."/>
            <person name="Scarpelli C."/>
            <person name="Schachter V."/>
            <person name="Sperling L."/>
            <person name="Meyer E."/>
            <person name="Cohen J."/>
            <person name="Wincker P."/>
        </authorList>
    </citation>
    <scope>NUCLEOTIDE SEQUENCE [LARGE SCALE GENOMIC DNA]</scope>
    <source>
        <strain evidence="2 3">Stock d4-2</strain>
    </source>
</reference>
<gene>
    <name evidence="2" type="ORF">GSPATT00019245001</name>
</gene>
<dbReference type="KEGG" id="ptm:GSPATT00019245001"/>
<dbReference type="GeneID" id="5038733"/>
<dbReference type="AlphaFoldDB" id="A0DR61"/>
<accession>A0DR61</accession>
<organism evidence="2 3">
    <name type="scientific">Paramecium tetraurelia</name>
    <dbReference type="NCBI Taxonomy" id="5888"/>
    <lineage>
        <taxon>Eukaryota</taxon>
        <taxon>Sar</taxon>
        <taxon>Alveolata</taxon>
        <taxon>Ciliophora</taxon>
        <taxon>Intramacronucleata</taxon>
        <taxon>Oligohymenophorea</taxon>
        <taxon>Peniculida</taxon>
        <taxon>Parameciidae</taxon>
        <taxon>Paramecium</taxon>
    </lineage>
</organism>
<evidence type="ECO:0000313" key="2">
    <source>
        <dbReference type="EMBL" id="CAK85528.1"/>
    </source>
</evidence>
<dbReference type="Proteomes" id="UP000000600">
    <property type="component" value="Unassembled WGS sequence"/>
</dbReference>
<proteinExistence type="predicted"/>
<evidence type="ECO:0008006" key="4">
    <source>
        <dbReference type="Google" id="ProtNLM"/>
    </source>
</evidence>
<feature type="transmembrane region" description="Helical" evidence="1">
    <location>
        <begin position="122"/>
        <end position="141"/>
    </location>
</feature>
<keyword evidence="1" id="KW-0472">Membrane</keyword>
<protein>
    <recommendedName>
        <fullName evidence="4">Transmembrane protein</fullName>
    </recommendedName>
</protein>